<dbReference type="Proteomes" id="UP000500953">
    <property type="component" value="Chromosome"/>
</dbReference>
<accession>A0A6G9Z618</accession>
<gene>
    <name evidence="2" type="ORF">F6W96_22215</name>
</gene>
<organism evidence="2 3">
    <name type="scientific">Nocardia terpenica</name>
    <dbReference type="NCBI Taxonomy" id="455432"/>
    <lineage>
        <taxon>Bacteria</taxon>
        <taxon>Bacillati</taxon>
        <taxon>Actinomycetota</taxon>
        <taxon>Actinomycetes</taxon>
        <taxon>Mycobacteriales</taxon>
        <taxon>Nocardiaceae</taxon>
        <taxon>Nocardia</taxon>
    </lineage>
</organism>
<dbReference type="InterPro" id="IPR032708">
    <property type="entry name" value="McjB_C"/>
</dbReference>
<dbReference type="AlphaFoldDB" id="A0A6G9Z618"/>
<evidence type="ECO:0000313" key="3">
    <source>
        <dbReference type="Proteomes" id="UP000500953"/>
    </source>
</evidence>
<name>A0A6G9Z618_9NOCA</name>
<evidence type="ECO:0000313" key="2">
    <source>
        <dbReference type="EMBL" id="QIS20606.1"/>
    </source>
</evidence>
<proteinExistence type="predicted"/>
<protein>
    <recommendedName>
        <fullName evidence="1">Microcin J25-processing protein McjB C-terminal domain-containing protein</fullName>
    </recommendedName>
</protein>
<dbReference type="Pfam" id="PF13471">
    <property type="entry name" value="Transglut_core3"/>
    <property type="match status" value="1"/>
</dbReference>
<reference evidence="2 3" key="1">
    <citation type="journal article" date="2019" name="ACS Chem. Biol.">
        <title>Identification and Mobilization of a Cryptic Antibiotic Biosynthesis Gene Locus from a Human-Pathogenic Nocardia Isolate.</title>
        <authorList>
            <person name="Herisse M."/>
            <person name="Ishida K."/>
            <person name="Porter J.L."/>
            <person name="Howden B."/>
            <person name="Hertweck C."/>
            <person name="Stinear T.P."/>
            <person name="Pidot S.J."/>
        </authorList>
    </citation>
    <scope>NUCLEOTIDE SEQUENCE [LARGE SCALE GENOMIC DNA]</scope>
    <source>
        <strain evidence="2 3">AUSMDU00012715</strain>
    </source>
</reference>
<evidence type="ECO:0000259" key="1">
    <source>
        <dbReference type="Pfam" id="PF13471"/>
    </source>
</evidence>
<dbReference type="EMBL" id="CP046173">
    <property type="protein sequence ID" value="QIS20606.1"/>
    <property type="molecule type" value="Genomic_DNA"/>
</dbReference>
<feature type="domain" description="Microcin J25-processing protein McjB C-terminal" evidence="1">
    <location>
        <begin position="87"/>
        <end position="159"/>
    </location>
</feature>
<sequence>MTDLAYQLESMLSDIDGVPPPPRLPYRLRGYALRQTFTTLRLLGTQGWGPAHRYLQDLHPGPGWRGPAELEPAVAIRLARREILFSQLVLRAVHPNGLCLPRALSLGTYLSAIGLPAEVIVARERTCTNPRYSFHSWTELYGEVLNDNQDVTLGFSVMQRISAPAVSSRTHPPDELADGISSP</sequence>